<dbReference type="InterPro" id="IPR004841">
    <property type="entry name" value="AA-permease/SLC12A_dom"/>
</dbReference>
<dbReference type="GO" id="GO:0015379">
    <property type="term" value="F:potassium:chloride symporter activity"/>
    <property type="evidence" value="ECO:0007669"/>
    <property type="project" value="TreeGrafter"/>
</dbReference>
<keyword evidence="4" id="KW-0633">Potassium transport</keyword>
<evidence type="ECO:0000256" key="11">
    <source>
        <dbReference type="ARBA" id="ARBA00023214"/>
    </source>
</evidence>
<evidence type="ECO:0000256" key="1">
    <source>
        <dbReference type="ARBA" id="ARBA00004141"/>
    </source>
</evidence>
<dbReference type="Pfam" id="PF00324">
    <property type="entry name" value="AA_permease"/>
    <property type="match status" value="1"/>
</dbReference>
<keyword evidence="7" id="KW-0630">Potassium</keyword>
<sequence length="659" mass="72488">MTSTSDVILNGRKKSVDWSKFGLGNEHPRGGPLWREGDAAYGTEGHQATNANELFAGEENANPWWKTNFFLSQPVLFGTWDGVFTSCLINIFGVIVFLRSGWIVAQAGIINAVLMVFATVGVALISVLSAVGICERCRMESGGVYFLMAHVLGSRLGGAIGLLYVFGQAVGCALFVLGFGESMAGLVGLGSSPWAQRGFASAAVLLLGVINVAGVKWVVKLQFILLLILLLAGLDFAVGSFIHTDNRSGFEGWISNNFFENLMPDYFDGYNWFTVFGVFFPTITGIMAGINMSGDLRHPTTDIPHGTFAALSTGTLLYFVFVLFLGATCQRWALKTDFMIAAKVSAFRMLLLSGLYVSSMSSCLGAMYGTPRVLQSIANENVIPLIHFLGKGRGPNRVPIYAMAAVAITTISFTLLGDINSLAPIVTMPFLMMYATVDYAYFALAQTFDIQNQREQRFRTSQNGKAYGSTPSLQQSEGSTDLDCLFPERSHHRTYNIITSSPSAEEPLPSVTVHSKTGNWYSVLCNRWLSLVGALIKILMMLLVHWGYALVNCGVVFVIWVYVGLVNPAVKPGAASQFKFFKWFHLTLLKVCGKRGIDYEEIVVTPLHPRLELTSDQLNEENEDFANRQRFHQTTSIRPTGLNTEERYKEVKLLSPRLP</sequence>
<comment type="similarity">
    <text evidence="2">Belongs to the SLC12A transporter family.</text>
</comment>
<evidence type="ECO:0000256" key="10">
    <source>
        <dbReference type="ARBA" id="ARBA00023136"/>
    </source>
</evidence>
<evidence type="ECO:0000256" key="2">
    <source>
        <dbReference type="ARBA" id="ARBA00010593"/>
    </source>
</evidence>
<dbReference type="GO" id="GO:1990573">
    <property type="term" value="P:potassium ion import across plasma membrane"/>
    <property type="evidence" value="ECO:0007669"/>
    <property type="project" value="TreeGrafter"/>
</dbReference>
<gene>
    <name evidence="16" type="ORF">g.10408</name>
</gene>
<organism evidence="16">
    <name type="scientific">Clastoptera arizonana</name>
    <name type="common">Arizona spittle bug</name>
    <dbReference type="NCBI Taxonomy" id="38151"/>
    <lineage>
        <taxon>Eukaryota</taxon>
        <taxon>Metazoa</taxon>
        <taxon>Ecdysozoa</taxon>
        <taxon>Arthropoda</taxon>
        <taxon>Hexapoda</taxon>
        <taxon>Insecta</taxon>
        <taxon>Pterygota</taxon>
        <taxon>Neoptera</taxon>
        <taxon>Paraneoptera</taxon>
        <taxon>Hemiptera</taxon>
        <taxon>Auchenorrhyncha</taxon>
        <taxon>Cercopoidea</taxon>
        <taxon>Clastopteridae</taxon>
        <taxon>Clastoptera</taxon>
    </lineage>
</organism>
<feature type="region of interest" description="Disordered" evidence="13">
    <location>
        <begin position="459"/>
        <end position="478"/>
    </location>
</feature>
<keyword evidence="8 14" id="KW-1133">Transmembrane helix</keyword>
<evidence type="ECO:0000313" key="16">
    <source>
        <dbReference type="EMBL" id="JAS16481.1"/>
    </source>
</evidence>
<feature type="transmembrane region" description="Helical" evidence="14">
    <location>
        <begin position="347"/>
        <end position="368"/>
    </location>
</feature>
<evidence type="ECO:0000256" key="14">
    <source>
        <dbReference type="SAM" id="Phobius"/>
    </source>
</evidence>
<dbReference type="Gene3D" id="1.20.1740.10">
    <property type="entry name" value="Amino acid/polyamine transporter I"/>
    <property type="match status" value="1"/>
</dbReference>
<feature type="transmembrane region" description="Helical" evidence="14">
    <location>
        <begin position="306"/>
        <end position="327"/>
    </location>
</feature>
<evidence type="ECO:0000256" key="8">
    <source>
        <dbReference type="ARBA" id="ARBA00022989"/>
    </source>
</evidence>
<feature type="transmembrane region" description="Helical" evidence="14">
    <location>
        <begin position="155"/>
        <end position="179"/>
    </location>
</feature>
<evidence type="ECO:0000256" key="7">
    <source>
        <dbReference type="ARBA" id="ARBA00022958"/>
    </source>
</evidence>
<dbReference type="GO" id="GO:0055064">
    <property type="term" value="P:chloride ion homeostasis"/>
    <property type="evidence" value="ECO:0007669"/>
    <property type="project" value="TreeGrafter"/>
</dbReference>
<comment type="subcellular location">
    <subcellularLocation>
        <location evidence="1">Membrane</location>
        <topology evidence="1">Multi-pass membrane protein</topology>
    </subcellularLocation>
</comment>
<feature type="transmembrane region" description="Helical" evidence="14">
    <location>
        <begin position="199"/>
        <end position="219"/>
    </location>
</feature>
<dbReference type="EMBL" id="GEDC01020817">
    <property type="protein sequence ID" value="JAS16481.1"/>
    <property type="molecule type" value="Transcribed_RNA"/>
</dbReference>
<keyword evidence="9" id="KW-0406">Ion transport</keyword>
<keyword evidence="11" id="KW-0868">Chloride</keyword>
<feature type="transmembrane region" description="Helical" evidence="14">
    <location>
        <begin position="224"/>
        <end position="243"/>
    </location>
</feature>
<evidence type="ECO:0000256" key="12">
    <source>
        <dbReference type="ARBA" id="ARBA00073711"/>
    </source>
</evidence>
<dbReference type="FunFam" id="1.20.1740.10:FF:000030">
    <property type="entry name" value="solute carrier family 12 member 8"/>
    <property type="match status" value="1"/>
</dbReference>
<feature type="transmembrane region" description="Helical" evidence="14">
    <location>
        <begin position="272"/>
        <end position="294"/>
    </location>
</feature>
<feature type="transmembrane region" description="Helical" evidence="14">
    <location>
        <begin position="549"/>
        <end position="570"/>
    </location>
</feature>
<evidence type="ECO:0000256" key="3">
    <source>
        <dbReference type="ARBA" id="ARBA00022448"/>
    </source>
</evidence>
<dbReference type="PANTHER" id="PTHR11827:SF6">
    <property type="entry name" value="SOLUTE CARRIER FAMILY 12 MEMBER 8"/>
    <property type="match status" value="1"/>
</dbReference>
<feature type="transmembrane region" description="Helical" evidence="14">
    <location>
        <begin position="398"/>
        <end position="416"/>
    </location>
</feature>
<dbReference type="InterPro" id="IPR004842">
    <property type="entry name" value="SLC12A_fam"/>
</dbReference>
<feature type="transmembrane region" description="Helical" evidence="14">
    <location>
        <begin position="109"/>
        <end position="134"/>
    </location>
</feature>
<dbReference type="GO" id="GO:0055075">
    <property type="term" value="P:potassium ion homeostasis"/>
    <property type="evidence" value="ECO:0007669"/>
    <property type="project" value="TreeGrafter"/>
</dbReference>
<proteinExistence type="inferred from homology"/>
<keyword evidence="3" id="KW-0813">Transport</keyword>
<evidence type="ECO:0000256" key="6">
    <source>
        <dbReference type="ARBA" id="ARBA00022847"/>
    </source>
</evidence>
<keyword evidence="5 14" id="KW-0812">Transmembrane</keyword>
<dbReference type="PANTHER" id="PTHR11827">
    <property type="entry name" value="SOLUTE CARRIER FAMILY 12, CATION COTRANSPORTERS"/>
    <property type="match status" value="1"/>
</dbReference>
<evidence type="ECO:0000256" key="5">
    <source>
        <dbReference type="ARBA" id="ARBA00022692"/>
    </source>
</evidence>
<evidence type="ECO:0000256" key="13">
    <source>
        <dbReference type="SAM" id="MobiDB-lite"/>
    </source>
</evidence>
<feature type="domain" description="Amino acid permease/ SLC12A" evidence="15">
    <location>
        <begin position="83"/>
        <end position="445"/>
    </location>
</feature>
<keyword evidence="6" id="KW-0769">Symport</keyword>
<dbReference type="GO" id="GO:0006884">
    <property type="term" value="P:cell volume homeostasis"/>
    <property type="evidence" value="ECO:0007669"/>
    <property type="project" value="TreeGrafter"/>
</dbReference>
<evidence type="ECO:0000256" key="9">
    <source>
        <dbReference type="ARBA" id="ARBA00023065"/>
    </source>
</evidence>
<evidence type="ECO:0000259" key="15">
    <source>
        <dbReference type="Pfam" id="PF00324"/>
    </source>
</evidence>
<evidence type="ECO:0000256" key="4">
    <source>
        <dbReference type="ARBA" id="ARBA00022538"/>
    </source>
</evidence>
<keyword evidence="10 14" id="KW-0472">Membrane</keyword>
<dbReference type="GO" id="GO:0016020">
    <property type="term" value="C:membrane"/>
    <property type="evidence" value="ECO:0007669"/>
    <property type="project" value="UniProtKB-SubCell"/>
</dbReference>
<feature type="transmembrane region" description="Helical" evidence="14">
    <location>
        <begin position="75"/>
        <end position="97"/>
    </location>
</feature>
<feature type="transmembrane region" description="Helical" evidence="14">
    <location>
        <begin position="422"/>
        <end position="444"/>
    </location>
</feature>
<protein>
    <recommendedName>
        <fullName evidence="12">Solute carrier family 12 member 8</fullName>
    </recommendedName>
</protein>
<reference evidence="16" key="1">
    <citation type="submission" date="2015-12" db="EMBL/GenBank/DDBJ databases">
        <title>De novo transcriptome assembly of four potential Pierce s Disease insect vectors from Arizona vineyards.</title>
        <authorList>
            <person name="Tassone E.E."/>
        </authorList>
    </citation>
    <scope>NUCLEOTIDE SEQUENCE</scope>
</reference>
<accession>A0A1B6CSX5</accession>
<name>A0A1B6CSX5_9HEMI</name>
<dbReference type="AlphaFoldDB" id="A0A1B6CSX5"/>